<evidence type="ECO:0000313" key="3">
    <source>
        <dbReference type="Proteomes" id="UP000515292"/>
    </source>
</evidence>
<name>A0A7G5IEJ1_9SPHN</name>
<dbReference type="AlphaFoldDB" id="A0A7G5IEJ1"/>
<gene>
    <name evidence="2" type="ORF">H3309_10270</name>
</gene>
<feature type="chain" id="PRO_5028867076" evidence="1">
    <location>
        <begin position="27"/>
        <end position="105"/>
    </location>
</feature>
<feature type="signal peptide" evidence="1">
    <location>
        <begin position="1"/>
        <end position="26"/>
    </location>
</feature>
<dbReference type="Proteomes" id="UP000515292">
    <property type="component" value="Chromosome"/>
</dbReference>
<proteinExistence type="predicted"/>
<keyword evidence="1" id="KW-0732">Signal</keyword>
<evidence type="ECO:0000313" key="2">
    <source>
        <dbReference type="EMBL" id="QMW21783.1"/>
    </source>
</evidence>
<sequence length="105" mass="11354">MMRVKISQLLAAGLLAVAVVSLPADAQRFARDVSDQSAASSARQRGDLKPLDQLLPAAQAAGRGEYLGVDFDQDSNTYRFKFMRPNGSVVAVDMDGRTGRVLRTQ</sequence>
<evidence type="ECO:0000256" key="1">
    <source>
        <dbReference type="SAM" id="SignalP"/>
    </source>
</evidence>
<reference evidence="2 3" key="1">
    <citation type="submission" date="2020-07" db="EMBL/GenBank/DDBJ databases">
        <title>Complete genome sequence for Sandaracinobacter sp. M6.</title>
        <authorList>
            <person name="Tang Y."/>
            <person name="Liu Q."/>
            <person name="Guo Z."/>
            <person name="Lei P."/>
            <person name="Huang B."/>
        </authorList>
    </citation>
    <scope>NUCLEOTIDE SEQUENCE [LARGE SCALE GENOMIC DNA]</scope>
    <source>
        <strain evidence="2 3">M6</strain>
    </source>
</reference>
<keyword evidence="3" id="KW-1185">Reference proteome</keyword>
<dbReference type="KEGG" id="sand:H3309_10270"/>
<protein>
    <submittedName>
        <fullName evidence="2">PepSY domain-containing protein</fullName>
    </submittedName>
</protein>
<dbReference type="EMBL" id="CP059851">
    <property type="protein sequence ID" value="QMW21783.1"/>
    <property type="molecule type" value="Genomic_DNA"/>
</dbReference>
<organism evidence="2 3">
    <name type="scientific">Sandaracinobacteroides saxicola</name>
    <dbReference type="NCBI Taxonomy" id="2759707"/>
    <lineage>
        <taxon>Bacteria</taxon>
        <taxon>Pseudomonadati</taxon>
        <taxon>Pseudomonadota</taxon>
        <taxon>Alphaproteobacteria</taxon>
        <taxon>Sphingomonadales</taxon>
        <taxon>Sphingosinicellaceae</taxon>
        <taxon>Sandaracinobacteroides</taxon>
    </lineage>
</organism>
<accession>A0A7G5IEJ1</accession>